<evidence type="ECO:0000313" key="3">
    <source>
        <dbReference type="Proteomes" id="UP000676428"/>
    </source>
</evidence>
<gene>
    <name evidence="2" type="ORF">KHX94_06795</name>
</gene>
<feature type="region of interest" description="Disordered" evidence="1">
    <location>
        <begin position="14"/>
        <end position="53"/>
    </location>
</feature>
<name>A0ABX8DJW6_9GAMM</name>
<dbReference type="Proteomes" id="UP000676428">
    <property type="component" value="Chromosome"/>
</dbReference>
<organism evidence="2 3">
    <name type="scientific">Shewanella dokdonensis</name>
    <dbReference type="NCBI Taxonomy" id="712036"/>
    <lineage>
        <taxon>Bacteria</taxon>
        <taxon>Pseudomonadati</taxon>
        <taxon>Pseudomonadota</taxon>
        <taxon>Gammaproteobacteria</taxon>
        <taxon>Alteromonadales</taxon>
        <taxon>Shewanellaceae</taxon>
        <taxon>Shewanella</taxon>
    </lineage>
</organism>
<sequence>MENDQMINSEVVKNLRKMPVGRKSNLPKQQASACAPFNASKQQENHQEKPSYV</sequence>
<evidence type="ECO:0000313" key="2">
    <source>
        <dbReference type="EMBL" id="QVK24252.1"/>
    </source>
</evidence>
<keyword evidence="3" id="KW-1185">Reference proteome</keyword>
<dbReference type="RefSeq" id="WP_213682858.1">
    <property type="nucleotide sequence ID" value="NZ_CP074572.1"/>
</dbReference>
<proteinExistence type="predicted"/>
<dbReference type="EMBL" id="CP074572">
    <property type="protein sequence ID" value="QVK24252.1"/>
    <property type="molecule type" value="Genomic_DNA"/>
</dbReference>
<protein>
    <submittedName>
        <fullName evidence="2">Uncharacterized protein</fullName>
    </submittedName>
</protein>
<evidence type="ECO:0000256" key="1">
    <source>
        <dbReference type="SAM" id="MobiDB-lite"/>
    </source>
</evidence>
<reference evidence="2 3" key="1">
    <citation type="journal article" date="2012" name="Int. J. Syst. Evol. Microbiol.">
        <title>Shewanella dokdonensis sp. nov., isolated from seawater.</title>
        <authorList>
            <person name="Sung H.R."/>
            <person name="Yoon J.H."/>
            <person name="Ghim S.Y."/>
        </authorList>
    </citation>
    <scope>NUCLEOTIDE SEQUENCE [LARGE SCALE GENOMIC DNA]</scope>
    <source>
        <strain evidence="2 3">DSM 23626</strain>
    </source>
</reference>
<feature type="compositionally biased region" description="Basic and acidic residues" evidence="1">
    <location>
        <begin position="43"/>
        <end position="53"/>
    </location>
</feature>
<accession>A0ABX8DJW6</accession>